<proteinExistence type="predicted"/>
<dbReference type="KEGG" id="mass:CR152_27865"/>
<protein>
    <submittedName>
        <fullName evidence="2">Phage portal protein</fullName>
    </submittedName>
</protein>
<evidence type="ECO:0000313" key="3">
    <source>
        <dbReference type="Proteomes" id="UP000229897"/>
    </source>
</evidence>
<reference evidence="2" key="1">
    <citation type="submission" date="2017-10" db="EMBL/GenBank/DDBJ databases">
        <title>Massilia psychrophilum sp. nov., a novel purple-pigmented bacterium isolated from Tianshan glacier, Xinjiang Municipality, China.</title>
        <authorList>
            <person name="Wang H."/>
        </authorList>
    </citation>
    <scope>NUCLEOTIDE SEQUENCE [LARGE SCALE GENOMIC DNA]</scope>
    <source>
        <strain evidence="2">B2</strain>
    </source>
</reference>
<dbReference type="Gene3D" id="1.20.1270.210">
    <property type="match status" value="1"/>
</dbReference>
<dbReference type="RefSeq" id="WP_099880458.1">
    <property type="nucleotide sequence ID" value="NZ_CP024608.1"/>
</dbReference>
<dbReference type="Gene3D" id="3.40.140.120">
    <property type="match status" value="1"/>
</dbReference>
<name>A0A2D2DSE9_9BURK</name>
<dbReference type="AlphaFoldDB" id="A0A2D2DSE9"/>
<dbReference type="Proteomes" id="UP000229897">
    <property type="component" value="Chromosome"/>
</dbReference>
<dbReference type="NCBIfam" id="TIGR01537">
    <property type="entry name" value="portal_HK97"/>
    <property type="match status" value="1"/>
</dbReference>
<evidence type="ECO:0000256" key="1">
    <source>
        <dbReference type="SAM" id="MobiDB-lite"/>
    </source>
</evidence>
<dbReference type="InterPro" id="IPR006427">
    <property type="entry name" value="Portal_HK97"/>
</dbReference>
<organism evidence="2 3">
    <name type="scientific">Massilia violaceinigra</name>
    <dbReference type="NCBI Taxonomy" id="2045208"/>
    <lineage>
        <taxon>Bacteria</taxon>
        <taxon>Pseudomonadati</taxon>
        <taxon>Pseudomonadota</taxon>
        <taxon>Betaproteobacteria</taxon>
        <taxon>Burkholderiales</taxon>
        <taxon>Oxalobacteraceae</taxon>
        <taxon>Telluria group</taxon>
        <taxon>Massilia</taxon>
    </lineage>
</organism>
<dbReference type="Pfam" id="PF04860">
    <property type="entry name" value="Phage_portal"/>
    <property type="match status" value="1"/>
</dbReference>
<accession>A0A2D2DSE9</accession>
<dbReference type="InterPro" id="IPR006944">
    <property type="entry name" value="Phage/GTA_portal"/>
</dbReference>
<feature type="region of interest" description="Disordered" evidence="1">
    <location>
        <begin position="395"/>
        <end position="418"/>
    </location>
</feature>
<sequence length="418" mass="45817">MKFFDALVAMITGRQDSSRPEVSNVTYSDSVMDAFGVSSAGTTVSATTAMRVSAVAACVAKISGAIVNMPIHEYSLEDGDIPGRVARSDTWYLLNEQPSPNYTAASMWEGVSMAQLLRGDAFALIRRRMNGSVREILPLPWGAVSPMRTVGQGVRYYVNLPEHGISTWFDPADILHFPGLGFDDTTMRSMSAIQYGARSAIGNALAMDEYSGKFFEGGAHPSIILSTDKKMAPGQVKDMQEAFARRHSGLANAHRLPFILTEGFSAKEISLSAEDAQLLEARKFQVLDVARAFGVPGFMINESTGATSWGSGIESIGRAFVQYTLQTWLRKIEQELNRKLYPRNTRRFLEFYREALYEGDIAAQGEYFRSALGGPGAGDGHMSINEVRRIKRMAPIPGGDEVYRAPRDQPQPASKAAE</sequence>
<gene>
    <name evidence="2" type="ORF">CR152_27865</name>
</gene>
<dbReference type="EMBL" id="CP024608">
    <property type="protein sequence ID" value="ATQ77894.1"/>
    <property type="molecule type" value="Genomic_DNA"/>
</dbReference>
<keyword evidence="3" id="KW-1185">Reference proteome</keyword>
<dbReference type="Gene3D" id="3.30.1120.70">
    <property type="match status" value="1"/>
</dbReference>
<evidence type="ECO:0000313" key="2">
    <source>
        <dbReference type="EMBL" id="ATQ77894.1"/>
    </source>
</evidence>